<keyword evidence="4" id="KW-0418">Kinase</keyword>
<proteinExistence type="predicted"/>
<feature type="domain" description="Protein kinase" evidence="3">
    <location>
        <begin position="1"/>
        <end position="239"/>
    </location>
</feature>
<keyword evidence="4" id="KW-0808">Transferase</keyword>
<evidence type="ECO:0000259" key="3">
    <source>
        <dbReference type="PROSITE" id="PS50011"/>
    </source>
</evidence>
<dbReference type="SUPFAM" id="SSF56112">
    <property type="entry name" value="Protein kinase-like (PK-like)"/>
    <property type="match status" value="1"/>
</dbReference>
<name>A0A8X6RDP2_TRICX</name>
<organism evidence="4 5">
    <name type="scientific">Trichonephila clavipes</name>
    <name type="common">Golden silk orbweaver</name>
    <name type="synonym">Nephila clavipes</name>
    <dbReference type="NCBI Taxonomy" id="2585209"/>
    <lineage>
        <taxon>Eukaryota</taxon>
        <taxon>Metazoa</taxon>
        <taxon>Ecdysozoa</taxon>
        <taxon>Arthropoda</taxon>
        <taxon>Chelicerata</taxon>
        <taxon>Arachnida</taxon>
        <taxon>Araneae</taxon>
        <taxon>Araneomorphae</taxon>
        <taxon>Entelegynae</taxon>
        <taxon>Araneoidea</taxon>
        <taxon>Nephilidae</taxon>
        <taxon>Trichonephila</taxon>
    </lineage>
</organism>
<reference evidence="4" key="1">
    <citation type="submission" date="2020-08" db="EMBL/GenBank/DDBJ databases">
        <title>Multicomponent nature underlies the extraordinary mechanical properties of spider dragline silk.</title>
        <authorList>
            <person name="Kono N."/>
            <person name="Nakamura H."/>
            <person name="Mori M."/>
            <person name="Yoshida Y."/>
            <person name="Ohtoshi R."/>
            <person name="Malay A.D."/>
            <person name="Moran D.A.P."/>
            <person name="Tomita M."/>
            <person name="Numata K."/>
            <person name="Arakawa K."/>
        </authorList>
    </citation>
    <scope>NUCLEOTIDE SEQUENCE</scope>
</reference>
<dbReference type="InterPro" id="IPR011009">
    <property type="entry name" value="Kinase-like_dom_sf"/>
</dbReference>
<sequence length="239" mass="27352">MVPQTTKLDTEVTSFPKRMKYHDGYRFWRHRGNRTCITWWDGMGRENERRLSPKTCVLLDMSVQVCSGMEYLEQHNYIHRDLAARNCLVGEGVGVKVADFGLARYVIDDEYTSSGGAKFPIKWAPPEVLGYTRFSSKSDVWAYVVGPGHQHSLVNAITFPSYPRHAVLMRDLVIWMAKEVFDKMSSQHVCGVRHIKGTLNCRFADNSVKRFSACFHDHKLYDGGLFRPLPGRTPSCPVF</sequence>
<dbReference type="GO" id="GO:0002009">
    <property type="term" value="P:morphogenesis of an epithelium"/>
    <property type="evidence" value="ECO:0007669"/>
    <property type="project" value="UniProtKB-ARBA"/>
</dbReference>
<comment type="caution">
    <text evidence="4">The sequence shown here is derived from an EMBL/GenBank/DDBJ whole genome shotgun (WGS) entry which is preliminary data.</text>
</comment>
<dbReference type="Gene3D" id="1.10.510.10">
    <property type="entry name" value="Transferase(Phosphotransferase) domain 1"/>
    <property type="match status" value="1"/>
</dbReference>
<evidence type="ECO:0000256" key="2">
    <source>
        <dbReference type="ARBA" id="ARBA00022840"/>
    </source>
</evidence>
<dbReference type="InterPro" id="IPR008266">
    <property type="entry name" value="Tyr_kinase_AS"/>
</dbReference>
<dbReference type="PROSITE" id="PS50011">
    <property type="entry name" value="PROTEIN_KINASE_DOM"/>
    <property type="match status" value="1"/>
</dbReference>
<dbReference type="Proteomes" id="UP000887159">
    <property type="component" value="Unassembled WGS sequence"/>
</dbReference>
<dbReference type="AlphaFoldDB" id="A0A8X6RDP2"/>
<dbReference type="InterPro" id="IPR050198">
    <property type="entry name" value="Non-receptor_tyrosine_kinases"/>
</dbReference>
<dbReference type="SMART" id="SM00219">
    <property type="entry name" value="TyrKc"/>
    <property type="match status" value="1"/>
</dbReference>
<dbReference type="GO" id="GO:0004713">
    <property type="term" value="F:protein tyrosine kinase activity"/>
    <property type="evidence" value="ECO:0007669"/>
    <property type="project" value="InterPro"/>
</dbReference>
<accession>A0A8X6RDP2</accession>
<dbReference type="PROSITE" id="PS00109">
    <property type="entry name" value="PROTEIN_KINASE_TYR"/>
    <property type="match status" value="1"/>
</dbReference>
<evidence type="ECO:0000256" key="1">
    <source>
        <dbReference type="ARBA" id="ARBA00022741"/>
    </source>
</evidence>
<dbReference type="InterPro" id="IPR001245">
    <property type="entry name" value="Ser-Thr/Tyr_kinase_cat_dom"/>
</dbReference>
<dbReference type="PRINTS" id="PR00109">
    <property type="entry name" value="TYRKINASE"/>
</dbReference>
<dbReference type="PANTHER" id="PTHR24418">
    <property type="entry name" value="TYROSINE-PROTEIN KINASE"/>
    <property type="match status" value="1"/>
</dbReference>
<evidence type="ECO:0000313" key="4">
    <source>
        <dbReference type="EMBL" id="GFX87687.1"/>
    </source>
</evidence>
<dbReference type="InterPro" id="IPR020635">
    <property type="entry name" value="Tyr_kinase_cat_dom"/>
</dbReference>
<keyword evidence="2" id="KW-0067">ATP-binding</keyword>
<protein>
    <submittedName>
        <fullName evidence="4">Tyrosine-protein kinase Btk29A</fullName>
    </submittedName>
</protein>
<keyword evidence="1" id="KW-0547">Nucleotide-binding</keyword>
<dbReference type="GO" id="GO:0005524">
    <property type="term" value="F:ATP binding"/>
    <property type="evidence" value="ECO:0007669"/>
    <property type="project" value="UniProtKB-KW"/>
</dbReference>
<keyword evidence="5" id="KW-1185">Reference proteome</keyword>
<dbReference type="InterPro" id="IPR000719">
    <property type="entry name" value="Prot_kinase_dom"/>
</dbReference>
<evidence type="ECO:0000313" key="5">
    <source>
        <dbReference type="Proteomes" id="UP000887159"/>
    </source>
</evidence>
<gene>
    <name evidence="4" type="primary">Btk29A</name>
    <name evidence="4" type="ORF">TNCV_2465801</name>
</gene>
<dbReference type="Pfam" id="PF07714">
    <property type="entry name" value="PK_Tyr_Ser-Thr"/>
    <property type="match status" value="1"/>
</dbReference>
<dbReference type="EMBL" id="BMAU01021036">
    <property type="protein sequence ID" value="GFX87687.1"/>
    <property type="molecule type" value="Genomic_DNA"/>
</dbReference>